<dbReference type="CDD" id="cd16040">
    <property type="entry name" value="SPRY_PRY_SNTX"/>
    <property type="match status" value="1"/>
</dbReference>
<dbReference type="GeneTree" id="ENSGT01150000286899"/>
<dbReference type="InterPro" id="IPR003877">
    <property type="entry name" value="SPRY_dom"/>
</dbReference>
<dbReference type="Pfam" id="PF13765">
    <property type="entry name" value="PRY"/>
    <property type="match status" value="1"/>
</dbReference>
<feature type="domain" description="RING-type" evidence="8">
    <location>
        <begin position="15"/>
        <end position="58"/>
    </location>
</feature>
<dbReference type="InterPro" id="IPR013320">
    <property type="entry name" value="ConA-like_dom_sf"/>
</dbReference>
<reference evidence="10" key="1">
    <citation type="submission" date="2025-08" db="UniProtKB">
        <authorList>
            <consortium name="Ensembl"/>
        </authorList>
    </citation>
    <scope>IDENTIFICATION</scope>
</reference>
<sequence length="452" mass="50822">MAQQGVLLDQDQFCCSVCLDLLKEPVAIPCGHSYCRSCIEGCWDQDVLKGVYSCPQCRQTFSPRPTLSKNNMLAELVEKLRKTGLQAAPPPALCYAGPGDCVMDEHKGHDTVSAAAERTEKQVRPEQLRSAQAAVEDSDQIFTELIRSIERRSSEVKELIRAQEKAQVSEAEGVLEQLKQEIAELRKRSTELEQLSHTEDHIHFLQSYQSLSSISVSSDLPSIVVRPLQYFGDVSETVSELREKLEDFLKGEWTKISTTVNIVEVVLPPEPKTREQLLQYSCQLTLDPNTAGTLLSLSEGNRKVTCTDQVQPYPGHPDRFTNQYQVLCREGLTGRCYWEVEWSGDVITAVSYKDISRTGSDNRFGDNNKSWSLLCCSDGYYCFRHNNVVTEVSGPQSSRVGVYLDHKAGTLSFYSVSDTVTLLHRVQTTFTQPLYPGFWLYSYNSTAELVKL</sequence>
<dbReference type="InterPro" id="IPR006574">
    <property type="entry name" value="PRY"/>
</dbReference>
<dbReference type="InterPro" id="IPR058030">
    <property type="entry name" value="TRIM8/14/16/25/29/45/65_CC"/>
</dbReference>
<evidence type="ECO:0000256" key="3">
    <source>
        <dbReference type="ARBA" id="ARBA00022771"/>
    </source>
</evidence>
<dbReference type="SMART" id="SM00184">
    <property type="entry name" value="RING"/>
    <property type="match status" value="1"/>
</dbReference>
<keyword evidence="7" id="KW-0175">Coiled coil</keyword>
<dbReference type="SUPFAM" id="SSF49899">
    <property type="entry name" value="Concanavalin A-like lectins/glucanases"/>
    <property type="match status" value="1"/>
</dbReference>
<dbReference type="Ensembl" id="ENSSTUT00000053339.1">
    <property type="protein sequence ID" value="ENSSTUP00000051013.1"/>
    <property type="gene ID" value="ENSSTUG00000021525.1"/>
</dbReference>
<evidence type="ECO:0000259" key="9">
    <source>
        <dbReference type="PROSITE" id="PS50188"/>
    </source>
</evidence>
<evidence type="ECO:0000256" key="5">
    <source>
        <dbReference type="ARBA" id="ARBA00022859"/>
    </source>
</evidence>
<name>A0A673ZVX2_SALTR</name>
<dbReference type="InterPro" id="IPR001841">
    <property type="entry name" value="Znf_RING"/>
</dbReference>
<proteinExistence type="predicted"/>
<feature type="coiled-coil region" evidence="7">
    <location>
        <begin position="161"/>
        <end position="195"/>
    </location>
</feature>
<dbReference type="GO" id="GO:0008270">
    <property type="term" value="F:zinc ion binding"/>
    <property type="evidence" value="ECO:0007669"/>
    <property type="project" value="UniProtKB-KW"/>
</dbReference>
<organism evidence="10 11">
    <name type="scientific">Salmo trutta</name>
    <name type="common">Brown trout</name>
    <dbReference type="NCBI Taxonomy" id="8032"/>
    <lineage>
        <taxon>Eukaryota</taxon>
        <taxon>Metazoa</taxon>
        <taxon>Chordata</taxon>
        <taxon>Craniata</taxon>
        <taxon>Vertebrata</taxon>
        <taxon>Euteleostomi</taxon>
        <taxon>Actinopterygii</taxon>
        <taxon>Neopterygii</taxon>
        <taxon>Teleostei</taxon>
        <taxon>Protacanthopterygii</taxon>
        <taxon>Salmoniformes</taxon>
        <taxon>Salmonidae</taxon>
        <taxon>Salmoninae</taxon>
        <taxon>Salmo</taxon>
    </lineage>
</organism>
<protein>
    <submittedName>
        <fullName evidence="10">Tripartite motif-containing protein 16-like</fullName>
    </submittedName>
</protein>
<gene>
    <name evidence="10" type="primary">LOC115182861</name>
</gene>
<dbReference type="PROSITE" id="PS00518">
    <property type="entry name" value="ZF_RING_1"/>
    <property type="match status" value="1"/>
</dbReference>
<dbReference type="PROSITE" id="PS50188">
    <property type="entry name" value="B302_SPRY"/>
    <property type="match status" value="1"/>
</dbReference>
<accession>A0A673ZVX2</accession>
<evidence type="ECO:0000259" key="8">
    <source>
        <dbReference type="PROSITE" id="PS50089"/>
    </source>
</evidence>
<dbReference type="SMART" id="SM00589">
    <property type="entry name" value="PRY"/>
    <property type="match status" value="1"/>
</dbReference>
<dbReference type="InterPro" id="IPR001870">
    <property type="entry name" value="B30.2/SPRY"/>
</dbReference>
<evidence type="ECO:0000313" key="11">
    <source>
        <dbReference type="Proteomes" id="UP000472277"/>
    </source>
</evidence>
<dbReference type="Pfam" id="PF25600">
    <property type="entry name" value="TRIM_CC"/>
    <property type="match status" value="1"/>
</dbReference>
<dbReference type="GO" id="GO:0005737">
    <property type="term" value="C:cytoplasm"/>
    <property type="evidence" value="ECO:0007669"/>
    <property type="project" value="UniProtKB-ARBA"/>
</dbReference>
<keyword evidence="1" id="KW-0399">Innate immunity</keyword>
<dbReference type="InterPro" id="IPR043136">
    <property type="entry name" value="B30.2/SPRY_sf"/>
</dbReference>
<dbReference type="Pfam" id="PF00622">
    <property type="entry name" value="SPRY"/>
    <property type="match status" value="1"/>
</dbReference>
<dbReference type="Pfam" id="PF15227">
    <property type="entry name" value="zf-C3HC4_4"/>
    <property type="match status" value="1"/>
</dbReference>
<dbReference type="InterPro" id="IPR051051">
    <property type="entry name" value="E3_ubiq-ligase_TRIM/RNF"/>
</dbReference>
<dbReference type="Gene3D" id="3.30.40.10">
    <property type="entry name" value="Zinc/RING finger domain, C3HC4 (zinc finger)"/>
    <property type="match status" value="1"/>
</dbReference>
<dbReference type="PROSITE" id="PS50089">
    <property type="entry name" value="ZF_RING_2"/>
    <property type="match status" value="1"/>
</dbReference>
<dbReference type="GO" id="GO:0045087">
    <property type="term" value="P:innate immune response"/>
    <property type="evidence" value="ECO:0007669"/>
    <property type="project" value="UniProtKB-KW"/>
</dbReference>
<dbReference type="InterPro" id="IPR003879">
    <property type="entry name" value="Butyrophylin_SPRY"/>
</dbReference>
<keyword evidence="2" id="KW-0479">Metal-binding</keyword>
<dbReference type="PANTHER" id="PTHR25465">
    <property type="entry name" value="B-BOX DOMAIN CONTAINING"/>
    <property type="match status" value="1"/>
</dbReference>
<evidence type="ECO:0000256" key="4">
    <source>
        <dbReference type="ARBA" id="ARBA00022833"/>
    </source>
</evidence>
<evidence type="ECO:0000256" key="6">
    <source>
        <dbReference type="PROSITE-ProRule" id="PRU00175"/>
    </source>
</evidence>
<dbReference type="Gene3D" id="2.60.120.920">
    <property type="match status" value="1"/>
</dbReference>
<feature type="domain" description="B30.2/SPRY" evidence="9">
    <location>
        <begin position="264"/>
        <end position="452"/>
    </location>
</feature>
<evidence type="ECO:0000256" key="7">
    <source>
        <dbReference type="SAM" id="Coils"/>
    </source>
</evidence>
<evidence type="ECO:0000256" key="1">
    <source>
        <dbReference type="ARBA" id="ARBA00022588"/>
    </source>
</evidence>
<keyword evidence="3 6" id="KW-0863">Zinc-finger</keyword>
<dbReference type="AlphaFoldDB" id="A0A673ZVX2"/>
<keyword evidence="4" id="KW-0862">Zinc</keyword>
<keyword evidence="11" id="KW-1185">Reference proteome</keyword>
<evidence type="ECO:0000256" key="2">
    <source>
        <dbReference type="ARBA" id="ARBA00022723"/>
    </source>
</evidence>
<reference evidence="10" key="2">
    <citation type="submission" date="2025-09" db="UniProtKB">
        <authorList>
            <consortium name="Ensembl"/>
        </authorList>
    </citation>
    <scope>IDENTIFICATION</scope>
</reference>
<dbReference type="InterPro" id="IPR017907">
    <property type="entry name" value="Znf_RING_CS"/>
</dbReference>
<dbReference type="SMART" id="SM00449">
    <property type="entry name" value="SPRY"/>
    <property type="match status" value="1"/>
</dbReference>
<dbReference type="PANTHER" id="PTHR25465:SF5">
    <property type="entry name" value="E3 UBIQUITIN_ISG15 LIGASE TRIM25-RELATED"/>
    <property type="match status" value="1"/>
</dbReference>
<dbReference type="Proteomes" id="UP000472277">
    <property type="component" value="Unassembled WGS sequence"/>
</dbReference>
<dbReference type="SUPFAM" id="SSF57850">
    <property type="entry name" value="RING/U-box"/>
    <property type="match status" value="1"/>
</dbReference>
<keyword evidence="5" id="KW-0391">Immunity</keyword>
<dbReference type="InterPro" id="IPR013083">
    <property type="entry name" value="Znf_RING/FYVE/PHD"/>
</dbReference>
<evidence type="ECO:0000313" key="10">
    <source>
        <dbReference type="Ensembl" id="ENSSTUP00000051013.1"/>
    </source>
</evidence>
<dbReference type="PRINTS" id="PR01407">
    <property type="entry name" value="BUTYPHLNCDUF"/>
</dbReference>